<evidence type="ECO:0000256" key="1">
    <source>
        <dbReference type="SAM" id="Phobius"/>
    </source>
</evidence>
<accession>A0AAE3UEZ4</accession>
<comment type="caution">
    <text evidence="2">The sequence shown here is derived from an EMBL/GenBank/DDBJ whole genome shotgun (WGS) entry which is preliminary data.</text>
</comment>
<proteinExistence type="predicted"/>
<dbReference type="RefSeq" id="WP_314513894.1">
    <property type="nucleotide sequence ID" value="NZ_JASJOU010000008.1"/>
</dbReference>
<keyword evidence="1" id="KW-1133">Transmembrane helix</keyword>
<evidence type="ECO:0000313" key="2">
    <source>
        <dbReference type="EMBL" id="MDJ1503293.1"/>
    </source>
</evidence>
<name>A0AAE3UEZ4_9BACT</name>
<evidence type="ECO:0000313" key="3">
    <source>
        <dbReference type="Proteomes" id="UP001232063"/>
    </source>
</evidence>
<organism evidence="2 3">
    <name type="scientific">Xanthocytophaga agilis</name>
    <dbReference type="NCBI Taxonomy" id="3048010"/>
    <lineage>
        <taxon>Bacteria</taxon>
        <taxon>Pseudomonadati</taxon>
        <taxon>Bacteroidota</taxon>
        <taxon>Cytophagia</taxon>
        <taxon>Cytophagales</taxon>
        <taxon>Rhodocytophagaceae</taxon>
        <taxon>Xanthocytophaga</taxon>
    </lineage>
</organism>
<protein>
    <submittedName>
        <fullName evidence="2">Uncharacterized protein</fullName>
    </submittedName>
</protein>
<dbReference type="AlphaFoldDB" id="A0AAE3UEZ4"/>
<keyword evidence="1" id="KW-0472">Membrane</keyword>
<feature type="transmembrane region" description="Helical" evidence="1">
    <location>
        <begin position="12"/>
        <end position="30"/>
    </location>
</feature>
<dbReference type="EMBL" id="JASJOU010000008">
    <property type="protein sequence ID" value="MDJ1503293.1"/>
    <property type="molecule type" value="Genomic_DNA"/>
</dbReference>
<sequence>MKSPCIEKKHYLFNFILLIYMGLSGMQVYSQKKDKNTSVSTKENNLQSSSSNKTLSQLPTDFIDVSAVKAYFVIADRFRAHQEPTVQEWTSLFTSPIHTMMITAGVLDTTKFKHDMQLIYTEGMAKNKTEAKNDAKNVQTDSDLAHHLKYQKLEKQLLAHISFLEASSIQQNIFSYLQPFLPARLLIKDKLPKQYYVFYGNEDATAGPGMVINDLLLSYKIDRYKLGILSAHETFHAIVSEAFTNLLKNDFSNQDPNAILLYFLSNVSQEGVADLIDKPALTQSNSPVLKEMESLTENEIMLSKSYITKLDSLIQAKSTNIDYNLLFQKFSKHGGHIPGRVMGQAIKQAGLLPTLIHSIEDPVLFFELYNQAVQKNKSELPSLSVTSLSYLREIRERYLKQI</sequence>
<keyword evidence="3" id="KW-1185">Reference proteome</keyword>
<gene>
    <name evidence="2" type="ORF">QNI22_21675</name>
</gene>
<dbReference type="Pfam" id="PF18958">
    <property type="entry name" value="DUF5700"/>
    <property type="match status" value="1"/>
</dbReference>
<keyword evidence="1" id="KW-0812">Transmembrane</keyword>
<reference evidence="2" key="1">
    <citation type="submission" date="2023-05" db="EMBL/GenBank/DDBJ databases">
        <authorList>
            <person name="Zhang X."/>
        </authorList>
    </citation>
    <scope>NUCLEOTIDE SEQUENCE</scope>
    <source>
        <strain evidence="2">BD1B2-1</strain>
    </source>
</reference>
<dbReference type="InterPro" id="IPR043754">
    <property type="entry name" value="DUF5700"/>
</dbReference>
<dbReference type="Proteomes" id="UP001232063">
    <property type="component" value="Unassembled WGS sequence"/>
</dbReference>